<feature type="region of interest" description="Disordered" evidence="1">
    <location>
        <begin position="29"/>
        <end position="57"/>
    </location>
</feature>
<name>A0A8S2J0S4_9BILA</name>
<reference evidence="3" key="1">
    <citation type="submission" date="2021-02" db="EMBL/GenBank/DDBJ databases">
        <authorList>
            <person name="Nowell W R."/>
        </authorList>
    </citation>
    <scope>NUCLEOTIDE SEQUENCE</scope>
</reference>
<dbReference type="Proteomes" id="UP000677228">
    <property type="component" value="Unassembled WGS sequence"/>
</dbReference>
<accession>A0A8S2J0S4</accession>
<feature type="compositionally biased region" description="Polar residues" evidence="1">
    <location>
        <begin position="32"/>
        <end position="43"/>
    </location>
</feature>
<protein>
    <submittedName>
        <fullName evidence="3">Uncharacterized protein</fullName>
    </submittedName>
</protein>
<dbReference type="AlphaFoldDB" id="A0A8S2J0S4"/>
<evidence type="ECO:0000256" key="1">
    <source>
        <dbReference type="SAM" id="MobiDB-lite"/>
    </source>
</evidence>
<dbReference type="EMBL" id="CAJNOK010006572">
    <property type="protein sequence ID" value="CAF1007814.1"/>
    <property type="molecule type" value="Genomic_DNA"/>
</dbReference>
<evidence type="ECO:0000313" key="4">
    <source>
        <dbReference type="Proteomes" id="UP000682733"/>
    </source>
</evidence>
<evidence type="ECO:0000313" key="2">
    <source>
        <dbReference type="EMBL" id="CAF1007814.1"/>
    </source>
</evidence>
<feature type="compositionally biased region" description="Basic and acidic residues" evidence="1">
    <location>
        <begin position="44"/>
        <end position="56"/>
    </location>
</feature>
<comment type="caution">
    <text evidence="3">The sequence shown here is derived from an EMBL/GenBank/DDBJ whole genome shotgun (WGS) entry which is preliminary data.</text>
</comment>
<dbReference type="EMBL" id="CAJOBA010006580">
    <property type="protein sequence ID" value="CAF3776824.1"/>
    <property type="molecule type" value="Genomic_DNA"/>
</dbReference>
<sequence>MENHTSTLISDVQKSHKHYMEHLEKKLKEQQYRQQQTIANDTQAKPDEPLRQKELKSAQSILDEESLRLADAIKERSFEKTETAQLLIDGRKRKLSDIHLEIIKNDDEINRLRKNKNSVHKLPVEQYYFK</sequence>
<gene>
    <name evidence="2" type="ORF">OVA965_LOCUS14887</name>
    <name evidence="3" type="ORF">TMI583_LOCUS14891</name>
</gene>
<organism evidence="3 4">
    <name type="scientific">Didymodactylos carnosus</name>
    <dbReference type="NCBI Taxonomy" id="1234261"/>
    <lineage>
        <taxon>Eukaryota</taxon>
        <taxon>Metazoa</taxon>
        <taxon>Spiralia</taxon>
        <taxon>Gnathifera</taxon>
        <taxon>Rotifera</taxon>
        <taxon>Eurotatoria</taxon>
        <taxon>Bdelloidea</taxon>
        <taxon>Philodinida</taxon>
        <taxon>Philodinidae</taxon>
        <taxon>Didymodactylos</taxon>
    </lineage>
</organism>
<proteinExistence type="predicted"/>
<dbReference type="Proteomes" id="UP000682733">
    <property type="component" value="Unassembled WGS sequence"/>
</dbReference>
<evidence type="ECO:0000313" key="3">
    <source>
        <dbReference type="EMBL" id="CAF3776824.1"/>
    </source>
</evidence>